<reference evidence="1" key="1">
    <citation type="submission" date="2020-07" db="EMBL/GenBank/DDBJ databases">
        <authorList>
            <person name="Ferguson B K."/>
        </authorList>
    </citation>
    <scope>NUCLEOTIDE SEQUENCE</scope>
    <source>
        <strain evidence="1">L06</strain>
    </source>
</reference>
<name>A0A6V7LE84_9HYME</name>
<accession>A0A6V7LE84</accession>
<proteinExistence type="predicted"/>
<protein>
    <submittedName>
        <fullName evidence="1">Uncharacterized protein</fullName>
    </submittedName>
</protein>
<dbReference type="AlphaFoldDB" id="A0A6V7LE84"/>
<dbReference type="EMBL" id="CADCXW020000342">
    <property type="protein sequence ID" value="CAD1574389.1"/>
    <property type="molecule type" value="Genomic_DNA"/>
</dbReference>
<organism evidence="1">
    <name type="scientific">Bracon brevicornis</name>
    <dbReference type="NCBI Taxonomy" id="1563983"/>
    <lineage>
        <taxon>Eukaryota</taxon>
        <taxon>Metazoa</taxon>
        <taxon>Ecdysozoa</taxon>
        <taxon>Arthropoda</taxon>
        <taxon>Hexapoda</taxon>
        <taxon>Insecta</taxon>
        <taxon>Pterygota</taxon>
        <taxon>Neoptera</taxon>
        <taxon>Endopterygota</taxon>
        <taxon>Hymenoptera</taxon>
        <taxon>Apocrita</taxon>
        <taxon>Ichneumonoidea</taxon>
        <taxon>Braconidae</taxon>
        <taxon>Braconinae</taxon>
        <taxon>Bracon</taxon>
    </lineage>
</organism>
<evidence type="ECO:0000313" key="1">
    <source>
        <dbReference type="EMBL" id="CAD1574389.1"/>
    </source>
</evidence>
<sequence>MSQTVLGGVRAIVSKGVPRERRKALSRTLKTYPFEEKKKSFA</sequence>
<gene>
    <name evidence="1" type="ORF">BBRV_LOCUS103790</name>
</gene>